<proteinExistence type="predicted"/>
<evidence type="ECO:0000313" key="1">
    <source>
        <dbReference type="EMBL" id="KAI8433785.1"/>
    </source>
</evidence>
<organism evidence="1 2">
    <name type="scientific">Choristoneura fumiferana</name>
    <name type="common">Spruce budworm moth</name>
    <name type="synonym">Archips fumiferana</name>
    <dbReference type="NCBI Taxonomy" id="7141"/>
    <lineage>
        <taxon>Eukaryota</taxon>
        <taxon>Metazoa</taxon>
        <taxon>Ecdysozoa</taxon>
        <taxon>Arthropoda</taxon>
        <taxon>Hexapoda</taxon>
        <taxon>Insecta</taxon>
        <taxon>Pterygota</taxon>
        <taxon>Neoptera</taxon>
        <taxon>Endopterygota</taxon>
        <taxon>Lepidoptera</taxon>
        <taxon>Glossata</taxon>
        <taxon>Ditrysia</taxon>
        <taxon>Tortricoidea</taxon>
        <taxon>Tortricidae</taxon>
        <taxon>Tortricinae</taxon>
        <taxon>Choristoneura</taxon>
    </lineage>
</organism>
<gene>
    <name evidence="1" type="ORF">MSG28_015760</name>
</gene>
<sequence length="2191" mass="237948">KPVASALKRLRLSREDFELVKVIGRGAFGEVQWRMAKVATVPSAPSNAGDRAALKALERENALLAQTIAELRSGGQPLDAGSDAATRMRELEMMVAALSGEKEELLKDRNDNTEKLRLQERKLREETLRSSRVEAAGPPGSAAADVARLQAEVDALELQYKESLAQQQARYNSEMAALRDQLHENDALRNVLNREIADIIRWVADEKEARGYLQALATKMTEELEYLKIGELYFVVETERPQMRDTAAAVCEGLSRPGPALHSREDTAQVGGAESDPGRAAAQPAARELGSSRCEMSRTLPSCCTAEIQAKQQVGEELSRTRAELLHSQRELLETRQRLDALAHDMKRKEQHIREMQTRLDAPHQPSNSFLDRPASQLSYLDQFLSEAPTERHYDNVPLVNNEEKMSPQYRYGRVQHCCNAQIGLTRQGVVCETCGLAVHTSCCARVASRCPLPASRSRRPLGIDPARGQGTAYEGYVKVSHEDRQGVVCETCGLAVHTSCCARVASRCPLPASRSRRPLGIDPRADRARPTRDMLSHEDRQGGVCETCGLAVHTSCCARVASRCPLPASRSRRPLGIDPARGQGTAYEGYVKITRTAARRCRIAELRAPGAVHSVQLARGRLLLGYRGGFAAHALPDPRRPTTTSPPSVSTQGHSTRTQRQLARGRLLLGYRGGSRHTRCPTRAAPTTTSPPSVSTRGHSTRTQRQLARGRLLLGYRGGFAAHALPDPRRPDHDQPALCEYTRTQYTHTAAAGARPPAAGRQLARGRLLLGYRGGFAAHALPDPRRPDHDQPALCEYTRTQYTHTAAAGARPPAAGRQLARGRLLLGYRGGFAAHALPDPRRPDHDQPALCEYTRTQYTHTAAAGARPPAAGVPRGFAAHALPDPRRPDHDQPALCEYTRTQYTHTAAAGARPPAAGRQLARGRLLLGYRGGFAAHALPDPRRPDHDQPALCEYTRTQYTHTAAAGARPPAAGRQLARGRLLLGYRGGFAAHALPDPRRPEHDQPALCEYTRTQYTHTAAAGARPPAAGVPRGFAAHALPDPRRPEHDQPALCEYTRTQYTHTAAAGARPPAAGYRGGFAAHALPDPRRPEHDQPALCEYTRTQYTHTAAAGARPPAAGRQLARGRLLLGYRGGSRHTRCPTRAAPNTTSPPSVSTRGHSTRTQRQLARGRLLLGYRGGFAAHALPDPRRPEHDQPALCEYTRTQYTHTAAAGARPPAAGRQLARGRLLLGYRGGFAAHALPDPRRPEHDQPALCEYTRTQYTHTAAAGARPPAAGRQLARGRLLLGYRGGFAAHALPDPRRPEHDQPALCEYTRTQYTHTAAAGARPPAAGRQLARGRLLLGYRGGFAAHALPDPRRPEHDQPALCEYTRTQYTHTAAAGARPPAAGRQLARGRLLLGYRGGFAAHALPDPRRPDHDQPALCEYTRTQYTHTAAAGARPPAAGRQLARGRLLLGYRGGFAAHALPDPRRPDHDQPALCEYTRTQYTHTAAAGARPPAAGRQLARGRLLLGYRGGFAAHALPDPRRPDHDQPALCEYTRTQYTHTAAAGARPPAAGRQLARGRLLLGYRGGFAAHALPDPRRPEHDQPALCEYTRTQYTHTAAAGARPPAAGRQLARGRLLLGYRGGFAAHALPDPRRPEHDQPALCEYTRTQYTHTAAAGARPPAAGVPRGFAAHALPDPRRPEHDQPALCEYTRTQYTHTAAAGARPPAAGRQLARGRLLLGYRGGFAAHALPDPRRPEHDQPALCEYTRTQYTHTAAAGARPPAAGRQLARGRLLLGYRGGFAAHALPDPRRPDHDQPALCEYTRTQYTHTAAAGARPPAAGRQLARGRLLLGYRGGFAAHALPDPRRPDHDQPALCEYTRTQYTHTAAAGARPPAAGRQLARGRLLLGYRGGFAAHALPDPRRPEHDQPALCEYTRTQYTHTAAAGARPPAAGRQLARGRLLLGYRGGFAAHALPDPRRPDHDQPALCEYTRTQYTHTAAAGARPPAAGRQLARGRLLLGYRGGFAAHALPDPRRPEHDQPALCEYTRTQYTHTAAAGARPPAAGRQLARGRLLLGYRGGFAAHALPDPRRPDHDQPALSNARPLDASGWLCCVCGGATNGFPFGSDTTPFIIYLRPLLASNTHTHMGPGDGIRSQRLLDLPTTVETADDLPQVTHTHTHMGPGDGIRSQRLLDLPTTVETADDLP</sequence>
<reference evidence="1 2" key="1">
    <citation type="journal article" date="2022" name="Genome Biol. Evol.">
        <title>The Spruce Budworm Genome: Reconstructing the Evolutionary History of Antifreeze Proteins.</title>
        <authorList>
            <person name="Beliveau C."/>
            <person name="Gagne P."/>
            <person name="Picq S."/>
            <person name="Vernygora O."/>
            <person name="Keeling C.I."/>
            <person name="Pinkney K."/>
            <person name="Doucet D."/>
            <person name="Wen F."/>
            <person name="Johnston J.S."/>
            <person name="Maaroufi H."/>
            <person name="Boyle B."/>
            <person name="Laroche J."/>
            <person name="Dewar K."/>
            <person name="Juretic N."/>
            <person name="Blackburn G."/>
            <person name="Nisole A."/>
            <person name="Brunet B."/>
            <person name="Brandao M."/>
            <person name="Lumley L."/>
            <person name="Duan J."/>
            <person name="Quan G."/>
            <person name="Lucarotti C.J."/>
            <person name="Roe A.D."/>
            <person name="Sperling F.A.H."/>
            <person name="Levesque R.C."/>
            <person name="Cusson M."/>
        </authorList>
    </citation>
    <scope>NUCLEOTIDE SEQUENCE [LARGE SCALE GENOMIC DNA]</scope>
    <source>
        <strain evidence="1">Glfc:IPQL:Cfum</strain>
    </source>
</reference>
<dbReference type="Proteomes" id="UP001064048">
    <property type="component" value="Chromosome 29"/>
</dbReference>
<protein>
    <submittedName>
        <fullName evidence="1">Uncharacterized protein</fullName>
    </submittedName>
</protein>
<dbReference type="EMBL" id="CM046129">
    <property type="protein sequence ID" value="KAI8433785.1"/>
    <property type="molecule type" value="Genomic_DNA"/>
</dbReference>
<evidence type="ECO:0000313" key="2">
    <source>
        <dbReference type="Proteomes" id="UP001064048"/>
    </source>
</evidence>
<comment type="caution">
    <text evidence="1">The sequence shown here is derived from an EMBL/GenBank/DDBJ whole genome shotgun (WGS) entry which is preliminary data.</text>
</comment>
<accession>A0ACC0KC61</accession>
<feature type="non-terminal residue" evidence="1">
    <location>
        <position position="2191"/>
    </location>
</feature>
<name>A0ACC0KC61_CHOFU</name>
<keyword evidence="2" id="KW-1185">Reference proteome</keyword>
<feature type="non-terminal residue" evidence="1">
    <location>
        <position position="1"/>
    </location>
</feature>